<name>A0A518JXX5_9BACT</name>
<dbReference type="InterPro" id="IPR052039">
    <property type="entry name" value="Caspase-related_regulators"/>
</dbReference>
<evidence type="ECO:0000256" key="1">
    <source>
        <dbReference type="SAM" id="MobiDB-lite"/>
    </source>
</evidence>
<gene>
    <name evidence="3" type="ORF">Poly24_41100</name>
</gene>
<dbReference type="Pfam" id="PF00656">
    <property type="entry name" value="Peptidase_C14"/>
    <property type="match status" value="1"/>
</dbReference>
<dbReference type="InterPro" id="IPR029030">
    <property type="entry name" value="Caspase-like_dom_sf"/>
</dbReference>
<evidence type="ECO:0000313" key="3">
    <source>
        <dbReference type="EMBL" id="QDV70388.1"/>
    </source>
</evidence>
<dbReference type="PROSITE" id="PS50208">
    <property type="entry name" value="CASPASE_P20"/>
    <property type="match status" value="1"/>
</dbReference>
<feature type="compositionally biased region" description="Polar residues" evidence="1">
    <location>
        <begin position="469"/>
        <end position="478"/>
    </location>
</feature>
<dbReference type="Proteomes" id="UP000315082">
    <property type="component" value="Chromosome"/>
</dbReference>
<dbReference type="InterPro" id="IPR001309">
    <property type="entry name" value="Pept_C14_p20"/>
</dbReference>
<dbReference type="OrthoDB" id="9812126at2"/>
<dbReference type="Gene3D" id="3.40.50.1460">
    <property type="match status" value="1"/>
</dbReference>
<dbReference type="InterPro" id="IPR011600">
    <property type="entry name" value="Pept_C14_caspase"/>
</dbReference>
<dbReference type="GO" id="GO:0004197">
    <property type="term" value="F:cysteine-type endopeptidase activity"/>
    <property type="evidence" value="ECO:0007669"/>
    <property type="project" value="InterPro"/>
</dbReference>
<feature type="compositionally biased region" description="Polar residues" evidence="1">
    <location>
        <begin position="517"/>
        <end position="581"/>
    </location>
</feature>
<sequence length="648" mass="70094">MFLKQNQATRIHHLSTDFQNLPRSSAMMTPKIRIAIPLLLLVSLASVSVAAENTKLHAMVIGNGEYKIGKLANPSNDAHAMSAALSELGFKVTTETDLTHHNMDRAITKFCQQVDEGGLAFFFFAGHGIQVDGENYLIPIDAEIPDQSFVKYKAVSLSLILDSLGKSRSNMNVVVLDCCRNNPFERTWSTRSLGQRGLAAQNNIPEGTIIAYATSPGKTAADGDAGNSPYTTELTAALKQRPRTGLLLRDVFFTASRAVKEKTGQSPWVNMEASLDNFYLHPSEGDETASVPRPEPEVELEVIPAGLAKPEPMAAAPVPAKPSISLEDKTLFDQAEVYLRQGKYDNAIMAYTAILESDSLSPASRQKARKSRGAAYLGRGTKKDLNYGIIDQLAAGLDGIRVTVRTDAADLKVGTSKSGYVSRGQVLLITKSMEHNALDWFWVAAVNGDETLKGWVPASAVVKSDDSSKPASLATSATPRHPASSGLLGSGSVSESLPRPQSSQPQPHVVQTPSTPSWQDNRSAIPQSQSGFSPSRNSGVTSNSVVRQQQTPMQPQSNGWQGNAWRSNSNHNNLQGNTQSWNNNQGMNLQSNNRWQGGNNNNNWGHNNHGSGNGGMRSNSGAKSIWATPKWETPAEIRRGIANGTLRW</sequence>
<evidence type="ECO:0000313" key="4">
    <source>
        <dbReference type="Proteomes" id="UP000315082"/>
    </source>
</evidence>
<dbReference type="KEGG" id="rcf:Poly24_41100"/>
<dbReference type="PANTHER" id="PTHR22576">
    <property type="entry name" value="MUCOSA ASSOCIATED LYMPHOID TISSUE LYMPHOMA TRANSLOCATION PROTEIN 1/PARACASPASE"/>
    <property type="match status" value="1"/>
</dbReference>
<feature type="compositionally biased region" description="Low complexity" evidence="1">
    <location>
        <begin position="484"/>
        <end position="516"/>
    </location>
</feature>
<dbReference type="PANTHER" id="PTHR22576:SF37">
    <property type="entry name" value="MUCOSA-ASSOCIATED LYMPHOID TISSUE LYMPHOMA TRANSLOCATION PROTEIN 1"/>
    <property type="match status" value="1"/>
</dbReference>
<feature type="region of interest" description="Disordered" evidence="1">
    <location>
        <begin position="463"/>
        <end position="622"/>
    </location>
</feature>
<dbReference type="SUPFAM" id="SSF52129">
    <property type="entry name" value="Caspase-like"/>
    <property type="match status" value="1"/>
</dbReference>
<protein>
    <submittedName>
        <fullName evidence="3">Caspase domain protein</fullName>
    </submittedName>
</protein>
<dbReference type="AlphaFoldDB" id="A0A518JXX5"/>
<evidence type="ECO:0000259" key="2">
    <source>
        <dbReference type="PROSITE" id="PS50208"/>
    </source>
</evidence>
<feature type="domain" description="Caspase family p20" evidence="2">
    <location>
        <begin position="58"/>
        <end position="183"/>
    </location>
</feature>
<keyword evidence="4" id="KW-1185">Reference proteome</keyword>
<feature type="compositionally biased region" description="Low complexity" evidence="1">
    <location>
        <begin position="582"/>
        <end position="621"/>
    </location>
</feature>
<dbReference type="EMBL" id="CP036348">
    <property type="protein sequence ID" value="QDV70388.1"/>
    <property type="molecule type" value="Genomic_DNA"/>
</dbReference>
<accession>A0A518JXX5</accession>
<proteinExistence type="predicted"/>
<dbReference type="GO" id="GO:0006508">
    <property type="term" value="P:proteolysis"/>
    <property type="evidence" value="ECO:0007669"/>
    <property type="project" value="InterPro"/>
</dbReference>
<organism evidence="3 4">
    <name type="scientific">Rosistilla carotiformis</name>
    <dbReference type="NCBI Taxonomy" id="2528017"/>
    <lineage>
        <taxon>Bacteria</taxon>
        <taxon>Pseudomonadati</taxon>
        <taxon>Planctomycetota</taxon>
        <taxon>Planctomycetia</taxon>
        <taxon>Pirellulales</taxon>
        <taxon>Pirellulaceae</taxon>
        <taxon>Rosistilla</taxon>
    </lineage>
</organism>
<reference evidence="3 4" key="1">
    <citation type="submission" date="2019-02" db="EMBL/GenBank/DDBJ databases">
        <title>Deep-cultivation of Planctomycetes and their phenomic and genomic characterization uncovers novel biology.</title>
        <authorList>
            <person name="Wiegand S."/>
            <person name="Jogler M."/>
            <person name="Boedeker C."/>
            <person name="Pinto D."/>
            <person name="Vollmers J."/>
            <person name="Rivas-Marin E."/>
            <person name="Kohn T."/>
            <person name="Peeters S.H."/>
            <person name="Heuer A."/>
            <person name="Rast P."/>
            <person name="Oberbeckmann S."/>
            <person name="Bunk B."/>
            <person name="Jeske O."/>
            <person name="Meyerdierks A."/>
            <person name="Storesund J.E."/>
            <person name="Kallscheuer N."/>
            <person name="Luecker S."/>
            <person name="Lage O.M."/>
            <person name="Pohl T."/>
            <person name="Merkel B.J."/>
            <person name="Hornburger P."/>
            <person name="Mueller R.-W."/>
            <person name="Bruemmer F."/>
            <person name="Labrenz M."/>
            <person name="Spormann A.M."/>
            <person name="Op den Camp H."/>
            <person name="Overmann J."/>
            <person name="Amann R."/>
            <person name="Jetten M.S.M."/>
            <person name="Mascher T."/>
            <person name="Medema M.H."/>
            <person name="Devos D.P."/>
            <person name="Kaster A.-K."/>
            <person name="Ovreas L."/>
            <person name="Rohde M."/>
            <person name="Galperin M.Y."/>
            <person name="Jogler C."/>
        </authorList>
    </citation>
    <scope>NUCLEOTIDE SEQUENCE [LARGE SCALE GENOMIC DNA]</scope>
    <source>
        <strain evidence="3 4">Poly24</strain>
    </source>
</reference>